<protein>
    <submittedName>
        <fullName evidence="12">Fras1 related extracellular matrix 1b</fullName>
    </submittedName>
</protein>
<dbReference type="InterPro" id="IPR051561">
    <property type="entry name" value="FRAS1_ECM"/>
</dbReference>
<feature type="repeat" description="CSPG" evidence="8">
    <location>
        <begin position="984"/>
        <end position="1087"/>
    </location>
</feature>
<evidence type="ECO:0000313" key="13">
    <source>
        <dbReference type="Proteomes" id="UP000242638"/>
    </source>
</evidence>
<dbReference type="GO" id="GO:0007155">
    <property type="term" value="P:cell adhesion"/>
    <property type="evidence" value="ECO:0007669"/>
    <property type="project" value="UniProtKB-KW"/>
</dbReference>
<organism evidence="12 13">
    <name type="scientific">Poecilia reticulata</name>
    <name type="common">Guppy</name>
    <name type="synonym">Acanthophacelus reticulatus</name>
    <dbReference type="NCBI Taxonomy" id="8081"/>
    <lineage>
        <taxon>Eukaryota</taxon>
        <taxon>Metazoa</taxon>
        <taxon>Chordata</taxon>
        <taxon>Craniata</taxon>
        <taxon>Vertebrata</taxon>
        <taxon>Euteleostomi</taxon>
        <taxon>Actinopterygii</taxon>
        <taxon>Neopterygii</taxon>
        <taxon>Teleostei</taxon>
        <taxon>Neoteleostei</taxon>
        <taxon>Acanthomorphata</taxon>
        <taxon>Ovalentaria</taxon>
        <taxon>Atherinomorphae</taxon>
        <taxon>Cyprinodontiformes</taxon>
        <taxon>Poeciliidae</taxon>
        <taxon>Poeciliinae</taxon>
        <taxon>Poecilia</taxon>
    </lineage>
</organism>
<keyword evidence="5" id="KW-0106">Calcium</keyword>
<dbReference type="GeneTree" id="ENSGT00940000165098"/>
<evidence type="ECO:0000256" key="2">
    <source>
        <dbReference type="ARBA" id="ARBA00022723"/>
    </source>
</evidence>
<evidence type="ECO:0000256" key="5">
    <source>
        <dbReference type="ARBA" id="ARBA00022837"/>
    </source>
</evidence>
<dbReference type="GO" id="GO:0009653">
    <property type="term" value="P:anatomical structure morphogenesis"/>
    <property type="evidence" value="ECO:0007669"/>
    <property type="project" value="TreeGrafter"/>
</dbReference>
<evidence type="ECO:0000256" key="3">
    <source>
        <dbReference type="ARBA" id="ARBA00022729"/>
    </source>
</evidence>
<dbReference type="InterPro" id="IPR038081">
    <property type="entry name" value="CalX-like_sf"/>
</dbReference>
<feature type="repeat" description="CSPG" evidence="8">
    <location>
        <begin position="405"/>
        <end position="492"/>
    </location>
</feature>
<reference evidence="13" key="1">
    <citation type="submission" date="2013-11" db="EMBL/GenBank/DDBJ databases">
        <title>The genomic landscape of the Guanapo guppy.</title>
        <authorList>
            <person name="Kuenstner A."/>
            <person name="Dreyer C."/>
        </authorList>
    </citation>
    <scope>NUCLEOTIDE SEQUENCE</scope>
    <source>
        <strain evidence="13">Guanapo</strain>
    </source>
</reference>
<dbReference type="SUPFAM" id="SSF141072">
    <property type="entry name" value="CalX-like"/>
    <property type="match status" value="1"/>
</dbReference>
<feature type="repeat" description="CSPG" evidence="8">
    <location>
        <begin position="1584"/>
        <end position="1680"/>
    </location>
</feature>
<evidence type="ECO:0000256" key="9">
    <source>
        <dbReference type="SAM" id="MobiDB-lite"/>
    </source>
</evidence>
<feature type="repeat" description="CSPG" evidence="8">
    <location>
        <begin position="1108"/>
        <end position="1209"/>
    </location>
</feature>
<dbReference type="STRING" id="8081.ENSPREP00000007870"/>
<evidence type="ECO:0000256" key="10">
    <source>
        <dbReference type="SAM" id="SignalP"/>
    </source>
</evidence>
<dbReference type="PANTHER" id="PTHR45739">
    <property type="entry name" value="MATRIX PROTEIN, PUTATIVE-RELATED"/>
    <property type="match status" value="1"/>
</dbReference>
<dbReference type="GO" id="GO:0007154">
    <property type="term" value="P:cell communication"/>
    <property type="evidence" value="ECO:0007669"/>
    <property type="project" value="InterPro"/>
</dbReference>
<dbReference type="Bgee" id="ENSPREG00000004840">
    <property type="expression patterns" value="Expressed in caudal fin and 1 other cell type or tissue"/>
</dbReference>
<dbReference type="Pfam" id="PF16184">
    <property type="entry name" value="Cadherin_3"/>
    <property type="match status" value="10"/>
</dbReference>
<evidence type="ECO:0000256" key="4">
    <source>
        <dbReference type="ARBA" id="ARBA00022737"/>
    </source>
</evidence>
<evidence type="ECO:0000313" key="12">
    <source>
        <dbReference type="Ensembl" id="ENSPREP00000007870.1"/>
    </source>
</evidence>
<dbReference type="PROSITE" id="PS51854">
    <property type="entry name" value="CSPG"/>
    <property type="match status" value="10"/>
</dbReference>
<sequence length="2058" mass="225587">MAGAVLVLLLFLVSASSSRFMVKVNPGVQVLRGRSVSITESDLEIQVDPSSGCKVEVVLDEPVTQWVGKLTPQMFDCRFLKDEVRYVHNGSPLLDEDSVLLRVYRFTDSDMQVETVVLRVKVVDGGSSVAELGSSALVVPRFFGLSNALNSTVLNIRTQDDLACTVRLMSAETKFPTIGRLVNQDNSGLRFRTPGQPTVSSPLGRQVEEVCSGNKPCLHHTTEVQFLKTSCQNFLSSGLRYQHLSPPSPDTDYIPIRVELREQATRKLLEALWLPVLIQGAVQNQPPKPGFMASSILEVDQFILTPLSTATLDATDPETPQDRLVFNVTAPPVEGYITHLEDHTRPVGSFTWLDLHDMKVAYQPPNSSQSLRRTLQVEFQALDGFFTSSPSILVHLSIRMSETNAPRVSWNMGLDLLEGQSRPITWEELQVVDKDNINAVHLVAVDGPTHGRLSVRGVKAFMFQVQDLKEGVVVYHHSDSDSTRDHIVFRISDGHHSIRHKFPINILPKDDSPPFLINNVAVEVAEGGAVRLQEFLLLAADMDSSDDLILYQVVSAPRAGRLVRKSSALQTGVPVDSFLQRDLIQGQIYYQHSGDETFEDTFDFLLSDSHQPPNLSQTYTVVVHVFPVKDMVPVEAPGTVRSLVVMETEVVHVSPSQLHFTDRENPDSELTYIVTQSCFSPLRLMDAGRLFYTDSSGAVKKDPTVPALKSFTQVGHTEPGQNRIRTTDRPPCSALQHAVHHRKVAFMPPVEDIGPDPLLVQFVFSVSDPHGGTVSGLVFNITVTPVDNLPPEAFTNLLRVEEGGAAFVTEEHLQVQDRDSPEDELRVEVQKTARHGRLELQGGVLLQGGGFGLPDLRGLQLRYVHDDSETRQDLVVLKVTDGQNSMDVVLHIQVNGSGWTGSGRWVRAAFRARRSLDLNTFLCSGAEIGPGPVFDTVTLIISDGEAGVMDDCCHGDAPPPPVPLHGSLPVFDLNITVLPVNNKVPEVTLGESLLLVDEGSRACLCGGVLGASDPDSPPQELTFHLEAPPLHGFLENVLPMPGSEKSGAGIPIESFSLTHLTLGFIRYVQSEHRGVEPTADQMSIRVSDGTFSSAPVPFHIIINPTNDEPPSLLLTNFTVKEGGVKELTPPTLDACDLDVPADLLTFQVERPPSHGRLVRTTPMGRVLGSGPLLQAEPLFWVRILPAGVTVLYAHDDSDTLEDGVLLRLSDGVHSVGGGVRVTVLPVNDNAPHLVRNAGLDLDSGQRRLISGAVLEAADLDTPAHQVFYFINSAPRFGKLLLKSSWTDLEAGQNFTQEQVEMNRVWYHHRTSSVGFRGHDSFRFILSDEDNESPTQSFLISIRTVDPGQIVLQTRPVRLREGQRLVLNTDVLLALDSAGRPEDLVFAVSGPPRHGLVHAARRPGRPLTRFTQLDVAAHRVCYTHSNDHDSDVDSFRFVVTNGASSRSGSLLFTIERSDRIPPTLSTNAGLRLRDGSVAAVTPDLLRLSDPDTAASDLTFVITLLPRYGKLLLRGAPLPSPPRFLQTDIDQLDLAYRHEAGGPARPDRFYFLPSDGTNRGYLEFGQLKEEPAVFSIQVEQVDRAAPSLDCLESPSTVTDLGAGRYGIFITSRHLRGSDPDSPAELLEFSIITPPQFGSLENAATGSAISQRFTQRDLDRRSVLYIVPIDVDVTADGFWFRLVDPAGNGAPPHRLELFWSRVQLSASCYRTCETSGTLQIQIQRAGRSADPAYVSIQVEEGSAKAGRDFTHSSAALIQFDTGVNVKTWSVFPLDDGLEENHEAFSVTLRNPQNAVMGQRNTAAVEILDPRSGRCNPEDLKVEPPPLPQPEEDEDPVTDIEAELLWEKQPLPPRGDVPERRPSLDETEPQDQALPGDTHSSEGARTGSTGNAGSTGNVNTVHCGIDTWLEVQQCPSRFWVGSGQVLQTSCSPFQVLTLSSVCPEGWTAYRGRCHMVSRSVASWASAHRTCSLFNSSLSSVRSRKDAAWMWRLAGRKSFWIGQSGGHDLWLWDKVHSARLQGAPASRDEAGISSDCVLVENPRRWIPTNCSAELLCGSGPAQV</sequence>
<dbReference type="GO" id="GO:0016020">
    <property type="term" value="C:membrane"/>
    <property type="evidence" value="ECO:0007669"/>
    <property type="project" value="InterPro"/>
</dbReference>
<evidence type="ECO:0000256" key="8">
    <source>
        <dbReference type="PROSITE-ProRule" id="PRU01201"/>
    </source>
</evidence>
<dbReference type="InterPro" id="IPR003644">
    <property type="entry name" value="Calx_beta"/>
</dbReference>
<accession>A0A3P9NE73</accession>
<feature type="repeat" description="CSPG" evidence="8">
    <location>
        <begin position="288"/>
        <end position="380"/>
    </location>
</feature>
<reference evidence="12" key="2">
    <citation type="submission" date="2025-08" db="UniProtKB">
        <authorList>
            <consortium name="Ensembl"/>
        </authorList>
    </citation>
    <scope>IDENTIFICATION</scope>
    <source>
        <strain evidence="12">Guanapo</strain>
    </source>
</reference>
<dbReference type="Gene3D" id="2.60.40.2030">
    <property type="match status" value="1"/>
</dbReference>
<dbReference type="Gene3D" id="3.10.100.10">
    <property type="entry name" value="Mannose-Binding Protein A, subunit A"/>
    <property type="match status" value="1"/>
</dbReference>
<feature type="repeat" description="CSPG" evidence="8">
    <location>
        <begin position="1230"/>
        <end position="1326"/>
    </location>
</feature>
<dbReference type="InterPro" id="IPR001304">
    <property type="entry name" value="C-type_lectin-like"/>
</dbReference>
<dbReference type="SUPFAM" id="SSF56436">
    <property type="entry name" value="C-type lectin-like"/>
    <property type="match status" value="1"/>
</dbReference>
<dbReference type="OMA" id="MPVNDNK"/>
<dbReference type="SMART" id="SM00237">
    <property type="entry name" value="Calx_beta"/>
    <property type="match status" value="1"/>
</dbReference>
<proteinExistence type="inferred from homology"/>
<feature type="compositionally biased region" description="Low complexity" evidence="9">
    <location>
        <begin position="1879"/>
        <end position="1893"/>
    </location>
</feature>
<dbReference type="Pfam" id="PF19309">
    <property type="entry name" value="Frem_N"/>
    <property type="match status" value="1"/>
</dbReference>
<dbReference type="InterPro" id="IPR016187">
    <property type="entry name" value="CTDL_fold"/>
</dbReference>
<keyword evidence="3 10" id="KW-0732">Signal</keyword>
<feature type="repeat" description="CSPG" evidence="8">
    <location>
        <begin position="1460"/>
        <end position="1552"/>
    </location>
</feature>
<evidence type="ECO:0000256" key="7">
    <source>
        <dbReference type="ARBA" id="ARBA00023180"/>
    </source>
</evidence>
<dbReference type="PANTHER" id="PTHR45739:SF3">
    <property type="entry name" value="FRAS-RELATED EXTRACELLULAR MATRIX PROTEIN 1B PRECURSOR"/>
    <property type="match status" value="1"/>
</dbReference>
<feature type="region of interest" description="Disordered" evidence="9">
    <location>
        <begin position="1803"/>
        <end position="1893"/>
    </location>
</feature>
<feature type="compositionally biased region" description="Acidic residues" evidence="9">
    <location>
        <begin position="1826"/>
        <end position="1840"/>
    </location>
</feature>
<feature type="domain" description="C-type lectin" evidence="11">
    <location>
        <begin position="1945"/>
        <end position="2046"/>
    </location>
</feature>
<keyword evidence="6" id="KW-0130">Cell adhesion</keyword>
<dbReference type="SMART" id="SM00034">
    <property type="entry name" value="CLECT"/>
    <property type="match status" value="1"/>
</dbReference>
<dbReference type="PROSITE" id="PS50041">
    <property type="entry name" value="C_TYPE_LECTIN_2"/>
    <property type="match status" value="1"/>
</dbReference>
<dbReference type="InterPro" id="IPR016186">
    <property type="entry name" value="C-type_lectin-like/link_sf"/>
</dbReference>
<feature type="signal peptide" evidence="10">
    <location>
        <begin position="1"/>
        <end position="17"/>
    </location>
</feature>
<keyword evidence="7" id="KW-0325">Glycoprotein</keyword>
<keyword evidence="2" id="KW-0479">Metal-binding</keyword>
<dbReference type="Ensembl" id="ENSPRET00000007962.1">
    <property type="protein sequence ID" value="ENSPREP00000007870.1"/>
    <property type="gene ID" value="ENSPREG00000004840.1"/>
</dbReference>
<dbReference type="Pfam" id="PF03160">
    <property type="entry name" value="Calx-beta"/>
    <property type="match status" value="1"/>
</dbReference>
<feature type="repeat" description="CSPG" evidence="8">
    <location>
        <begin position="1347"/>
        <end position="1439"/>
    </location>
</feature>
<reference evidence="12" key="3">
    <citation type="submission" date="2025-09" db="UniProtKB">
        <authorList>
            <consortium name="Ensembl"/>
        </authorList>
    </citation>
    <scope>IDENTIFICATION</scope>
    <source>
        <strain evidence="12">Guanapo</strain>
    </source>
</reference>
<dbReference type="InterPro" id="IPR045658">
    <property type="entry name" value="FRAS1-rel_N"/>
</dbReference>
<keyword evidence="4" id="KW-0677">Repeat</keyword>
<keyword evidence="13" id="KW-1185">Reference proteome</keyword>
<dbReference type="InterPro" id="IPR039005">
    <property type="entry name" value="CSPG_rpt"/>
</dbReference>
<dbReference type="Proteomes" id="UP000242638">
    <property type="component" value="Unassembled WGS sequence"/>
</dbReference>
<feature type="chain" id="PRO_5018272599" evidence="10">
    <location>
        <begin position="18"/>
        <end position="2058"/>
    </location>
</feature>
<dbReference type="Pfam" id="PF00059">
    <property type="entry name" value="Lectin_C"/>
    <property type="match status" value="1"/>
</dbReference>
<dbReference type="GO" id="GO:0046872">
    <property type="term" value="F:metal ion binding"/>
    <property type="evidence" value="ECO:0007669"/>
    <property type="project" value="UniProtKB-KW"/>
</dbReference>
<evidence type="ECO:0000259" key="11">
    <source>
        <dbReference type="PROSITE" id="PS50041"/>
    </source>
</evidence>
<name>A0A3P9NE73_POERE</name>
<comment type="similarity">
    <text evidence="1">Belongs to the FRAS1 family.</text>
</comment>
<evidence type="ECO:0000256" key="6">
    <source>
        <dbReference type="ARBA" id="ARBA00022889"/>
    </source>
</evidence>
<feature type="repeat" description="CSPG" evidence="8">
    <location>
        <begin position="513"/>
        <end position="607"/>
    </location>
</feature>
<feature type="repeat" description="CSPG" evidence="8">
    <location>
        <begin position="789"/>
        <end position="880"/>
    </location>
</feature>
<evidence type="ECO:0000256" key="1">
    <source>
        <dbReference type="ARBA" id="ARBA00005529"/>
    </source>
</evidence>
<feature type="compositionally biased region" description="Basic and acidic residues" evidence="9">
    <location>
        <begin position="1804"/>
        <end position="1818"/>
    </location>
</feature>